<keyword evidence="3" id="KW-0238">DNA-binding</keyword>
<keyword evidence="2" id="KW-0346">Stress response</keyword>
<reference evidence="9 10" key="1">
    <citation type="submission" date="2020-10" db="EMBL/GenBank/DDBJ databases">
        <title>Plant Genome Project.</title>
        <authorList>
            <person name="Zhang R.-G."/>
        </authorList>
    </citation>
    <scope>NUCLEOTIDE SEQUENCE [LARGE SCALE GENOMIC DNA]</scope>
    <source>
        <strain evidence="9">FAFU-HL-1</strain>
        <tissue evidence="9">Leaf</tissue>
    </source>
</reference>
<accession>A0A835MMS4</accession>
<dbReference type="Gene3D" id="1.10.10.10">
    <property type="entry name" value="Winged helix-like DNA-binding domain superfamily/Winged helix DNA-binding domain"/>
    <property type="match status" value="1"/>
</dbReference>
<evidence type="ECO:0000259" key="8">
    <source>
        <dbReference type="PROSITE" id="PS51762"/>
    </source>
</evidence>
<dbReference type="GO" id="GO:0005634">
    <property type="term" value="C:nucleus"/>
    <property type="evidence" value="ECO:0007669"/>
    <property type="project" value="UniProtKB-SubCell"/>
</dbReference>
<dbReference type="GO" id="GO:0005975">
    <property type="term" value="P:carbohydrate metabolic process"/>
    <property type="evidence" value="ECO:0007669"/>
    <property type="project" value="InterPro"/>
</dbReference>
<evidence type="ECO:0000256" key="4">
    <source>
        <dbReference type="ARBA" id="ARBA00023242"/>
    </source>
</evidence>
<dbReference type="EMBL" id="JADGMS010000011">
    <property type="protein sequence ID" value="KAF9672337.1"/>
    <property type="molecule type" value="Genomic_DNA"/>
</dbReference>
<keyword evidence="6" id="KW-0175">Coiled coil</keyword>
<dbReference type="SUPFAM" id="SSF49899">
    <property type="entry name" value="Concanavalin A-like lectins/glucanases"/>
    <property type="match status" value="1"/>
</dbReference>
<dbReference type="PANTHER" id="PTHR10015:SF308">
    <property type="entry name" value="HSF-TYPE DNA-BINDING DOMAIN-CONTAINING PROTEIN"/>
    <property type="match status" value="1"/>
</dbReference>
<dbReference type="OrthoDB" id="60033at2759"/>
<proteinExistence type="inferred from homology"/>
<protein>
    <recommendedName>
        <fullName evidence="8">GH16 domain-containing protein</fullName>
    </recommendedName>
</protein>
<dbReference type="FunFam" id="1.10.10.10:FF:000660">
    <property type="entry name" value="Heat stress transcription factor A-6b"/>
    <property type="match status" value="1"/>
</dbReference>
<dbReference type="InterPro" id="IPR000757">
    <property type="entry name" value="Beta-glucanase-like"/>
</dbReference>
<evidence type="ECO:0000256" key="1">
    <source>
        <dbReference type="ARBA" id="ARBA00004123"/>
    </source>
</evidence>
<dbReference type="Gene3D" id="2.60.120.200">
    <property type="match status" value="1"/>
</dbReference>
<dbReference type="PROSITE" id="PS51762">
    <property type="entry name" value="GH16_2"/>
    <property type="match status" value="1"/>
</dbReference>
<evidence type="ECO:0000313" key="10">
    <source>
        <dbReference type="Proteomes" id="UP000657918"/>
    </source>
</evidence>
<comment type="similarity">
    <text evidence="5">Belongs to the HSF family.</text>
</comment>
<feature type="compositionally biased region" description="Low complexity" evidence="7">
    <location>
        <begin position="13"/>
        <end position="23"/>
    </location>
</feature>
<evidence type="ECO:0000256" key="5">
    <source>
        <dbReference type="RuleBase" id="RU004020"/>
    </source>
</evidence>
<organism evidence="9 10">
    <name type="scientific">Salix dunnii</name>
    <dbReference type="NCBI Taxonomy" id="1413687"/>
    <lineage>
        <taxon>Eukaryota</taxon>
        <taxon>Viridiplantae</taxon>
        <taxon>Streptophyta</taxon>
        <taxon>Embryophyta</taxon>
        <taxon>Tracheophyta</taxon>
        <taxon>Spermatophyta</taxon>
        <taxon>Magnoliopsida</taxon>
        <taxon>eudicotyledons</taxon>
        <taxon>Gunneridae</taxon>
        <taxon>Pentapetalae</taxon>
        <taxon>rosids</taxon>
        <taxon>fabids</taxon>
        <taxon>Malpighiales</taxon>
        <taxon>Salicaceae</taxon>
        <taxon>Saliceae</taxon>
        <taxon>Salix</taxon>
    </lineage>
</organism>
<dbReference type="Proteomes" id="UP000657918">
    <property type="component" value="Chromosome 11"/>
</dbReference>
<dbReference type="PRINTS" id="PR00056">
    <property type="entry name" value="HSFDOMAIN"/>
</dbReference>
<evidence type="ECO:0000256" key="2">
    <source>
        <dbReference type="ARBA" id="ARBA00023016"/>
    </source>
</evidence>
<evidence type="ECO:0000256" key="6">
    <source>
        <dbReference type="SAM" id="Coils"/>
    </source>
</evidence>
<gene>
    <name evidence="9" type="ORF">SADUNF_Sadunf11G0030900</name>
</gene>
<dbReference type="SMART" id="SM00415">
    <property type="entry name" value="HSF"/>
    <property type="match status" value="1"/>
</dbReference>
<dbReference type="GO" id="GO:0003700">
    <property type="term" value="F:DNA-binding transcription factor activity"/>
    <property type="evidence" value="ECO:0007669"/>
    <property type="project" value="InterPro"/>
</dbReference>
<feature type="region of interest" description="Disordered" evidence="7">
    <location>
        <begin position="1"/>
        <end position="31"/>
    </location>
</feature>
<keyword evidence="10" id="KW-1185">Reference proteome</keyword>
<dbReference type="SUPFAM" id="SSF46785">
    <property type="entry name" value="Winged helix' DNA-binding domain"/>
    <property type="match status" value="1"/>
</dbReference>
<dbReference type="PANTHER" id="PTHR10015">
    <property type="entry name" value="HEAT SHOCK TRANSCRIPTION FACTOR"/>
    <property type="match status" value="1"/>
</dbReference>
<dbReference type="InterPro" id="IPR036388">
    <property type="entry name" value="WH-like_DNA-bd_sf"/>
</dbReference>
<dbReference type="Pfam" id="PF00722">
    <property type="entry name" value="Glyco_hydro_16"/>
    <property type="match status" value="1"/>
</dbReference>
<dbReference type="AlphaFoldDB" id="A0A835MMS4"/>
<dbReference type="InterPro" id="IPR013320">
    <property type="entry name" value="ConA-like_dom_sf"/>
</dbReference>
<name>A0A835MMS4_9ROSI</name>
<dbReference type="InterPro" id="IPR036390">
    <property type="entry name" value="WH_DNA-bd_sf"/>
</dbReference>
<evidence type="ECO:0000256" key="7">
    <source>
        <dbReference type="SAM" id="MobiDB-lite"/>
    </source>
</evidence>
<evidence type="ECO:0000256" key="3">
    <source>
        <dbReference type="ARBA" id="ARBA00023125"/>
    </source>
</evidence>
<dbReference type="GO" id="GO:0004553">
    <property type="term" value="F:hydrolase activity, hydrolyzing O-glycosyl compounds"/>
    <property type="evidence" value="ECO:0007669"/>
    <property type="project" value="InterPro"/>
</dbReference>
<dbReference type="InterPro" id="IPR000232">
    <property type="entry name" value="HSF_DNA-bd"/>
</dbReference>
<evidence type="ECO:0000313" key="9">
    <source>
        <dbReference type="EMBL" id="KAF9672337.1"/>
    </source>
</evidence>
<feature type="coiled-coil region" evidence="6">
    <location>
        <begin position="161"/>
        <end position="188"/>
    </location>
</feature>
<comment type="subcellular location">
    <subcellularLocation>
        <location evidence="1">Nucleus</location>
    </subcellularLocation>
</comment>
<dbReference type="GO" id="GO:0006357">
    <property type="term" value="P:regulation of transcription by RNA polymerase II"/>
    <property type="evidence" value="ECO:0007669"/>
    <property type="project" value="TreeGrafter"/>
</dbReference>
<keyword evidence="4" id="KW-0539">Nucleus</keyword>
<dbReference type="GO" id="GO:0000978">
    <property type="term" value="F:RNA polymerase II cis-regulatory region sequence-specific DNA binding"/>
    <property type="evidence" value="ECO:0007669"/>
    <property type="project" value="TreeGrafter"/>
</dbReference>
<sequence length="327" mass="37484">MAARFSQLDQDTTSKSSSSSTKTPRTKCPAPFLSKTYDLLEEGGAHGSGDDHHPHGRKIVSWNADGNGFVVWSPAEFSELTLPRFFKHNNFSSFIRQLNTYGFKKTSSKQWEFKHDRFLKGRRHMLFEITRKKYEPSMFPTCLRASSDQENAAADMEEAGCLILMEENKNLRREKLELQVQIAQFKALETNYLLKKEHHDEINFEFLGKITGEPNFLHTIGFSHGKGSKEQQFYLRFDPTKAFHAYSIVWNQERIVFSVEKISVNRPTFGVLFPDKQPMRICYSLKSAEDCAARGGLVKTDRTQAPFIACINFKVKQLIVGKTCLCN</sequence>
<dbReference type="Pfam" id="PF00447">
    <property type="entry name" value="HSF_DNA-bind"/>
    <property type="match status" value="1"/>
</dbReference>
<comment type="caution">
    <text evidence="9">The sequence shown here is derived from an EMBL/GenBank/DDBJ whole genome shotgun (WGS) entry which is preliminary data.</text>
</comment>
<feature type="domain" description="GH16" evidence="8">
    <location>
        <begin position="75"/>
        <end position="311"/>
    </location>
</feature>